<keyword evidence="3" id="KW-1185">Reference proteome</keyword>
<comment type="caution">
    <text evidence="2">The sequence shown here is derived from an EMBL/GenBank/DDBJ whole genome shotgun (WGS) entry which is preliminary data.</text>
</comment>
<name>A0A4R1NGH8_9GAMM</name>
<sequence length="321" mass="36460">MTVSINFAARFHGISRRTPHRNIRGSNQPCTFRLPSSEAAGFCQRITQGFCTMLRTNLHVEKKETVSMTTSAEQGFSFKVLTINTHKGFAAFNRRFILPELREAVRTVDPDIVFLQEVLGTHEKHSRRFENWPVVPQYEFLADTLWADFAYGRNAVYPDGDHGNALLSRFPIASYHNLDLSVEGTEKRGMLHCILQVPGRDIPLHMMCVHLGLRERHRRAQMLLISKHIATLPEGAPLVLAGDFNDWRQQANALLGREAGLEEVFTKAYGRPAKTFPARFPVLRLDRIYVRNARISRPTSLANQPWSHLSDHAPLAVEISL</sequence>
<dbReference type="InterPro" id="IPR051916">
    <property type="entry name" value="GPI-anchor_lipid_remodeler"/>
</dbReference>
<dbReference type="PANTHER" id="PTHR14859">
    <property type="entry name" value="CALCOFLUOR WHITE HYPERSENSITIVE PROTEIN PRECURSOR"/>
    <property type="match status" value="1"/>
</dbReference>
<keyword evidence="2" id="KW-0540">Nuclease</keyword>
<gene>
    <name evidence="2" type="ORF">EZJ58_4349</name>
</gene>
<protein>
    <submittedName>
        <fullName evidence="2">Endonuclease/exonuclease/phosphatase family metal-dependent hydrolase</fullName>
    </submittedName>
</protein>
<evidence type="ECO:0000313" key="3">
    <source>
        <dbReference type="Proteomes" id="UP000294555"/>
    </source>
</evidence>
<dbReference type="GO" id="GO:0004519">
    <property type="term" value="F:endonuclease activity"/>
    <property type="evidence" value="ECO:0007669"/>
    <property type="project" value="UniProtKB-KW"/>
</dbReference>
<dbReference type="PANTHER" id="PTHR14859:SF15">
    <property type="entry name" value="ENDONUCLEASE_EXONUCLEASE_PHOSPHATASE DOMAIN-CONTAINING PROTEIN"/>
    <property type="match status" value="1"/>
</dbReference>
<evidence type="ECO:0000313" key="2">
    <source>
        <dbReference type="EMBL" id="TCL06117.1"/>
    </source>
</evidence>
<feature type="domain" description="Endonuclease/exonuclease/phosphatase" evidence="1">
    <location>
        <begin position="101"/>
        <end position="312"/>
    </location>
</feature>
<dbReference type="SUPFAM" id="SSF56219">
    <property type="entry name" value="DNase I-like"/>
    <property type="match status" value="1"/>
</dbReference>
<dbReference type="InterPro" id="IPR005135">
    <property type="entry name" value="Endo/exonuclease/phosphatase"/>
</dbReference>
<proteinExistence type="predicted"/>
<reference evidence="2 3" key="1">
    <citation type="submission" date="2019-02" db="EMBL/GenBank/DDBJ databases">
        <title>Investigation of anaerobic lignin degradation for improved lignocellulosic biofuels.</title>
        <authorList>
            <person name="Deangelis K."/>
        </authorList>
    </citation>
    <scope>NUCLEOTIDE SEQUENCE [LARGE SCALE GENOMIC DNA]</scope>
    <source>
        <strain evidence="2 3">159R</strain>
    </source>
</reference>
<organism evidence="2 3">
    <name type="scientific">Sodalis ligni</name>
    <dbReference type="NCBI Taxonomy" id="2697027"/>
    <lineage>
        <taxon>Bacteria</taxon>
        <taxon>Pseudomonadati</taxon>
        <taxon>Pseudomonadota</taxon>
        <taxon>Gammaproteobacteria</taxon>
        <taxon>Enterobacterales</taxon>
        <taxon>Bruguierivoracaceae</taxon>
        <taxon>Sodalis</taxon>
    </lineage>
</organism>
<dbReference type="InterPro" id="IPR036691">
    <property type="entry name" value="Endo/exonu/phosph_ase_sf"/>
</dbReference>
<dbReference type="AlphaFoldDB" id="A0A4R1NGH8"/>
<dbReference type="Proteomes" id="UP000294555">
    <property type="component" value="Unassembled WGS sequence"/>
</dbReference>
<dbReference type="Pfam" id="PF03372">
    <property type="entry name" value="Exo_endo_phos"/>
    <property type="match status" value="1"/>
</dbReference>
<dbReference type="GO" id="GO:0016020">
    <property type="term" value="C:membrane"/>
    <property type="evidence" value="ECO:0007669"/>
    <property type="project" value="GOC"/>
</dbReference>
<evidence type="ECO:0000259" key="1">
    <source>
        <dbReference type="Pfam" id="PF03372"/>
    </source>
</evidence>
<keyword evidence="2" id="KW-0378">Hydrolase</keyword>
<dbReference type="Gene3D" id="3.60.10.10">
    <property type="entry name" value="Endonuclease/exonuclease/phosphatase"/>
    <property type="match status" value="1"/>
</dbReference>
<dbReference type="EMBL" id="SJOI01000001">
    <property type="protein sequence ID" value="TCL06117.1"/>
    <property type="molecule type" value="Genomic_DNA"/>
</dbReference>
<dbReference type="GO" id="GO:0006506">
    <property type="term" value="P:GPI anchor biosynthetic process"/>
    <property type="evidence" value="ECO:0007669"/>
    <property type="project" value="TreeGrafter"/>
</dbReference>
<dbReference type="GO" id="GO:0004527">
    <property type="term" value="F:exonuclease activity"/>
    <property type="evidence" value="ECO:0007669"/>
    <property type="project" value="UniProtKB-KW"/>
</dbReference>
<keyword evidence="2" id="KW-0269">Exonuclease</keyword>
<accession>A0A4R1NGH8</accession>
<keyword evidence="2" id="KW-0255">Endonuclease</keyword>